<evidence type="ECO:0000259" key="2">
    <source>
        <dbReference type="Pfam" id="PF14214"/>
    </source>
</evidence>
<feature type="domain" description="Helitron helicase-like" evidence="2">
    <location>
        <begin position="82"/>
        <end position="145"/>
    </location>
</feature>
<reference evidence="3" key="1">
    <citation type="journal article" date="2014" name="Nat. Commun.">
        <title>The emerging biofuel crop Camelina sativa retains a highly undifferentiated hexaploid genome structure.</title>
        <authorList>
            <person name="Kagale S."/>
            <person name="Koh C."/>
            <person name="Nixon J."/>
            <person name="Bollina V."/>
            <person name="Clarke W.E."/>
            <person name="Tuteja R."/>
            <person name="Spillane C."/>
            <person name="Robinson S.J."/>
            <person name="Links M.G."/>
            <person name="Clarke C."/>
            <person name="Higgins E.E."/>
            <person name="Huebert T."/>
            <person name="Sharpe A.G."/>
            <person name="Parkin I.A."/>
        </authorList>
    </citation>
    <scope>NUCLEOTIDE SEQUENCE [LARGE SCALE GENOMIC DNA]</scope>
    <source>
        <strain evidence="3">cv. DH55</strain>
    </source>
</reference>
<evidence type="ECO:0000256" key="1">
    <source>
        <dbReference type="SAM" id="MobiDB-lite"/>
    </source>
</evidence>
<evidence type="ECO:0000313" key="3">
    <source>
        <dbReference type="Proteomes" id="UP000694864"/>
    </source>
</evidence>
<keyword evidence="3" id="KW-1185">Reference proteome</keyword>
<gene>
    <name evidence="4" type="primary">LOC109126412</name>
</gene>
<feature type="compositionally biased region" description="Basic and acidic residues" evidence="1">
    <location>
        <begin position="293"/>
        <end position="306"/>
    </location>
</feature>
<dbReference type="Pfam" id="PF14214">
    <property type="entry name" value="Helitron_like_N"/>
    <property type="match status" value="1"/>
</dbReference>
<name>A0ABM1QFF3_CAMSA</name>
<dbReference type="Proteomes" id="UP000694864">
    <property type="component" value="Chromosome 9"/>
</dbReference>
<sequence>MERPNHPTTLMSSRKLFQQFLVDGLTMIEAERIGYLKLNQKALHVDKYVNVEAAANKGNMNTSKVGRRMVLPSAFIGSARYITRYLQARGHQSTDRADIKSRIFKIKLYNLIVEIKRNSVFGPATAVLYTIEFQKRGLPNAHILLFLQKGSKLTTTDAIDNVIYAEIPDEATNPTLYNVVKEFMIHGPCGVENPHSPCMDKGKCTKKFPKEFNSSTCINKDGFPVYKRRDDGRSVEKNGTLLDNRYVVPYNPYLLLKYQGHINVEWCNQTKAIKYLFKYINKGNDRVLATTKDNPKRNDAELHNQVESDGSSDPVVEPVIDEIKRFYDFRYIAPCEAAWRIFGFEIHYSSVHIQRLNIHLEGEHTVCYDEDEDVDDVLAKEGNQTSQLLEWMKINSSEDEELAFAKELTYAQFPSWFVWKKRNKEWTIRKRKVSFGRIHHFTPAAGKLFYMRMVLNKAKGATNYDDLCTVDGIMYPSYKEACFALNLLDDDSEYIGAITEATTTKDNPKRNDAELHNQVESDGSSDPVVEPVIDEIKRFYDFRYIAPCEAAWRIFGFEIHYSSVHIQRLNIHLEGEHTVCYDEDEDVDDVLAKEGNQTSQLLEWMKINSSEDEELAFAKELTYAQFPSWFVWKKRNKEWTIRKRKVSFGRIHHFTPAAGKLFYMRMVLNKAKGATNYDDLCTVDGIMYPSYKEACFALNLLDDDSEYIGAITEANYLMSDEQIKNQICLRLKDFYSLMEVL</sequence>
<organism evidence="3 4">
    <name type="scientific">Camelina sativa</name>
    <name type="common">False flax</name>
    <name type="synonym">Myagrum sativum</name>
    <dbReference type="NCBI Taxonomy" id="90675"/>
    <lineage>
        <taxon>Eukaryota</taxon>
        <taxon>Viridiplantae</taxon>
        <taxon>Streptophyta</taxon>
        <taxon>Embryophyta</taxon>
        <taxon>Tracheophyta</taxon>
        <taxon>Spermatophyta</taxon>
        <taxon>Magnoliopsida</taxon>
        <taxon>eudicotyledons</taxon>
        <taxon>Gunneridae</taxon>
        <taxon>Pentapetalae</taxon>
        <taxon>rosids</taxon>
        <taxon>malvids</taxon>
        <taxon>Brassicales</taxon>
        <taxon>Brassicaceae</taxon>
        <taxon>Camelineae</taxon>
        <taxon>Camelina</taxon>
    </lineage>
</organism>
<dbReference type="RefSeq" id="XP_019085491.1">
    <property type="nucleotide sequence ID" value="XM_019229946.1"/>
</dbReference>
<evidence type="ECO:0000313" key="4">
    <source>
        <dbReference type="RefSeq" id="XP_019085491.1"/>
    </source>
</evidence>
<dbReference type="GeneID" id="109126412"/>
<accession>A0ABM1QFF3</accession>
<dbReference type="PANTHER" id="PTHR10492">
    <property type="match status" value="1"/>
</dbReference>
<dbReference type="InterPro" id="IPR025476">
    <property type="entry name" value="Helitron_helicase-like"/>
</dbReference>
<proteinExistence type="predicted"/>
<feature type="region of interest" description="Disordered" evidence="1">
    <location>
        <begin position="291"/>
        <end position="313"/>
    </location>
</feature>
<reference evidence="4" key="2">
    <citation type="submission" date="2025-08" db="UniProtKB">
        <authorList>
            <consortium name="RefSeq"/>
        </authorList>
    </citation>
    <scope>IDENTIFICATION</scope>
    <source>
        <tissue evidence="4">Leaf</tissue>
    </source>
</reference>
<dbReference type="PANTHER" id="PTHR10492:SF57">
    <property type="entry name" value="ATP-DEPENDENT DNA HELICASE"/>
    <property type="match status" value="1"/>
</dbReference>
<protein>
    <submittedName>
        <fullName evidence="4">Uncharacterized protein LOC109126412</fullName>
    </submittedName>
</protein>